<proteinExistence type="predicted"/>
<organism evidence="2">
    <name type="scientific">Tetraselmis sp. GSL018</name>
    <dbReference type="NCBI Taxonomy" id="582737"/>
    <lineage>
        <taxon>Eukaryota</taxon>
        <taxon>Viridiplantae</taxon>
        <taxon>Chlorophyta</taxon>
        <taxon>core chlorophytes</taxon>
        <taxon>Chlorodendrophyceae</taxon>
        <taxon>Chlorodendrales</taxon>
        <taxon>Chlorodendraceae</taxon>
        <taxon>Tetraselmis</taxon>
    </lineage>
</organism>
<sequence>LARHAAKPAAAAGQGTSANGLGGEVASGIGLSRPAGRAIGLRGGSSSKAVREGIGAGAAPAAPEPSQRGAPAKPPPIPSRREQPAAQPSWTPAVRATYEARAREAGIVLPPLCACGNTSPLDPEYPMLCCRNCPLFRNRAAWETMVRSMLAAYGIL</sequence>
<dbReference type="EMBL" id="GBEZ01017981">
    <property type="protein sequence ID" value="JAC68405.1"/>
    <property type="molecule type" value="Transcribed_RNA"/>
</dbReference>
<feature type="non-terminal residue" evidence="2">
    <location>
        <position position="1"/>
    </location>
</feature>
<name>A0A061RCL7_9CHLO</name>
<dbReference type="AlphaFoldDB" id="A0A061RCL7"/>
<evidence type="ECO:0000313" key="2">
    <source>
        <dbReference type="EMBL" id="JAC68405.1"/>
    </source>
</evidence>
<accession>A0A061RCL7</accession>
<feature type="compositionally biased region" description="Low complexity" evidence="1">
    <location>
        <begin position="7"/>
        <end position="19"/>
    </location>
</feature>
<feature type="region of interest" description="Disordered" evidence="1">
    <location>
        <begin position="1"/>
        <end position="91"/>
    </location>
</feature>
<reference evidence="2" key="1">
    <citation type="submission" date="2014-05" db="EMBL/GenBank/DDBJ databases">
        <title>The transcriptome of the halophilic microalga Tetraselmis sp. GSL018 isolated from the Great Salt Lake, Utah.</title>
        <authorList>
            <person name="Jinkerson R.E."/>
            <person name="D'Adamo S."/>
            <person name="Posewitz M.C."/>
        </authorList>
    </citation>
    <scope>NUCLEOTIDE SEQUENCE</scope>
    <source>
        <strain evidence="2">GSL018</strain>
    </source>
</reference>
<protein>
    <submittedName>
        <fullName evidence="2">Uncharacterized protein</fullName>
    </submittedName>
</protein>
<gene>
    <name evidence="2" type="ORF">TSPGSL018_8782</name>
</gene>
<evidence type="ECO:0000256" key="1">
    <source>
        <dbReference type="SAM" id="MobiDB-lite"/>
    </source>
</evidence>